<dbReference type="PANTHER" id="PTHR46060">
    <property type="entry name" value="MARINER MOS1 TRANSPOSASE-LIKE PROTEIN"/>
    <property type="match status" value="1"/>
</dbReference>
<dbReference type="Proteomes" id="UP001235939">
    <property type="component" value="Chromosome X"/>
</dbReference>
<accession>A0ABY6LYM1</accession>
<evidence type="ECO:0000313" key="2">
    <source>
        <dbReference type="EMBL" id="UYV85187.1"/>
    </source>
</evidence>
<dbReference type="InterPro" id="IPR036397">
    <property type="entry name" value="RNaseH_sf"/>
</dbReference>
<gene>
    <name evidence="2" type="ORF">LAZ67_X004870</name>
</gene>
<evidence type="ECO:0008006" key="4">
    <source>
        <dbReference type="Google" id="ProtNLM"/>
    </source>
</evidence>
<protein>
    <recommendedName>
        <fullName evidence="4">Mos1 transposase HTH domain-containing protein</fullName>
    </recommendedName>
</protein>
<dbReference type="PANTHER" id="PTHR46060:SF1">
    <property type="entry name" value="MARINER MOS1 TRANSPOSASE-LIKE PROTEIN"/>
    <property type="match status" value="1"/>
</dbReference>
<feature type="compositionally biased region" description="Basic and acidic residues" evidence="1">
    <location>
        <begin position="59"/>
        <end position="73"/>
    </location>
</feature>
<dbReference type="EMBL" id="CP092886">
    <property type="protein sequence ID" value="UYV85187.1"/>
    <property type="molecule type" value="Genomic_DNA"/>
</dbReference>
<organism evidence="2 3">
    <name type="scientific">Cordylochernes scorpioides</name>
    <dbReference type="NCBI Taxonomy" id="51811"/>
    <lineage>
        <taxon>Eukaryota</taxon>
        <taxon>Metazoa</taxon>
        <taxon>Ecdysozoa</taxon>
        <taxon>Arthropoda</taxon>
        <taxon>Chelicerata</taxon>
        <taxon>Arachnida</taxon>
        <taxon>Pseudoscorpiones</taxon>
        <taxon>Cheliferoidea</taxon>
        <taxon>Chernetidae</taxon>
        <taxon>Cordylochernes</taxon>
    </lineage>
</organism>
<dbReference type="InterPro" id="IPR052709">
    <property type="entry name" value="Transposase-MT_Hybrid"/>
</dbReference>
<feature type="region of interest" description="Disordered" evidence="1">
    <location>
        <begin position="55"/>
        <end position="75"/>
    </location>
</feature>
<dbReference type="Gene3D" id="3.30.420.10">
    <property type="entry name" value="Ribonuclease H-like superfamily/Ribonuclease H"/>
    <property type="match status" value="1"/>
</dbReference>
<name>A0ABY6LYM1_9ARAC</name>
<sequence length="415" mass="46991">MEVAPTEEETRVSTPAGRGKIRAQLNIILEQTPNSLFAETGNLGLHSEKVCGATRLHTHPQDPHPQDLSRPEDCNAGAGLRHLEEAPRLQYLGLQTPRCGTRPIGRESHERLMKALGDKTPYIRTVLTWFNEFKFGNTNLEDELRSGRPPTGVTQEKIELVRFLLKEDQRITYQQLEKSVGIGSAAIGIIIYDHLKYRKLVSDETLIYNFDPETKRHLTHWCPSKLAHSKKVAELELEERKTVNSDWYTTKCLPAVFEKIKQSRPRAQLRGVLLHHENARPHTLAQTFDILANSGVHYTDVYLVLESLICGELTFFIFQPQKSLTKAHQMLYIANGDNTSSLRTAKGGLNYSNLGISTSTTRNMEIKQIFRESVTAGISGGRRCQTTIIVSCRPHRQAVYLRMYMFQGNVEVNGE</sequence>
<reference evidence="2 3" key="1">
    <citation type="submission" date="2022-03" db="EMBL/GenBank/DDBJ databases">
        <title>A chromosomal length assembly of Cordylochernes scorpioides.</title>
        <authorList>
            <person name="Zeh D."/>
            <person name="Zeh J."/>
        </authorList>
    </citation>
    <scope>NUCLEOTIDE SEQUENCE [LARGE SCALE GENOMIC DNA]</scope>
    <source>
        <strain evidence="2">IN4F17</strain>
        <tissue evidence="2">Whole Body</tissue>
    </source>
</reference>
<proteinExistence type="predicted"/>
<evidence type="ECO:0000313" key="3">
    <source>
        <dbReference type="Proteomes" id="UP001235939"/>
    </source>
</evidence>
<keyword evidence="3" id="KW-1185">Reference proteome</keyword>
<evidence type="ECO:0000256" key="1">
    <source>
        <dbReference type="SAM" id="MobiDB-lite"/>
    </source>
</evidence>